<feature type="disulfide bond" evidence="4">
    <location>
        <begin position="74"/>
        <end position="131"/>
    </location>
</feature>
<dbReference type="InterPro" id="IPR036728">
    <property type="entry name" value="PBP_GOBP_sf"/>
</dbReference>
<evidence type="ECO:0000256" key="3">
    <source>
        <dbReference type="ARBA" id="ARBA00022729"/>
    </source>
</evidence>
<keyword evidence="4" id="KW-1015">Disulfide bond</keyword>
<dbReference type="CDD" id="cd23992">
    <property type="entry name" value="PBP_GOBP"/>
    <property type="match status" value="1"/>
</dbReference>
<dbReference type="SUPFAM" id="SSF47565">
    <property type="entry name" value="Insect pheromone/odorant-binding proteins"/>
    <property type="match status" value="1"/>
</dbReference>
<feature type="signal peptide" evidence="5">
    <location>
        <begin position="1"/>
        <end position="24"/>
    </location>
</feature>
<dbReference type="PIRSF" id="PIRSF015604">
    <property type="entry name" value="Odorant/phero_bd"/>
    <property type="match status" value="1"/>
</dbReference>
<feature type="disulfide bond" evidence="4">
    <location>
        <begin position="43"/>
        <end position="78"/>
    </location>
</feature>
<dbReference type="GO" id="GO:0007608">
    <property type="term" value="P:sensory perception of smell"/>
    <property type="evidence" value="ECO:0007669"/>
    <property type="project" value="TreeGrafter"/>
</dbReference>
<dbReference type="EMBL" id="MG788231">
    <property type="protein sequence ID" value="AXF48749.1"/>
    <property type="molecule type" value="mRNA"/>
</dbReference>
<dbReference type="Pfam" id="PF01395">
    <property type="entry name" value="PBP_GOBP"/>
    <property type="match status" value="1"/>
</dbReference>
<dbReference type="Gene3D" id="1.10.238.20">
    <property type="entry name" value="Pheromone/general odorant binding protein domain"/>
    <property type="match status" value="1"/>
</dbReference>
<comment type="similarity">
    <text evidence="1">Belongs to the PBP/GOBP family.</text>
</comment>
<feature type="chain" id="PRO_5017013908" evidence="5">
    <location>
        <begin position="25"/>
        <end position="165"/>
    </location>
</feature>
<organism evidence="6">
    <name type="scientific">Lobesia botrana</name>
    <dbReference type="NCBI Taxonomy" id="209534"/>
    <lineage>
        <taxon>Eukaryota</taxon>
        <taxon>Metazoa</taxon>
        <taxon>Ecdysozoa</taxon>
        <taxon>Arthropoda</taxon>
        <taxon>Hexapoda</taxon>
        <taxon>Insecta</taxon>
        <taxon>Pterygota</taxon>
        <taxon>Neoptera</taxon>
        <taxon>Endopterygota</taxon>
        <taxon>Lepidoptera</taxon>
        <taxon>Glossata</taxon>
        <taxon>Ditrysia</taxon>
        <taxon>Tortricoidea</taxon>
        <taxon>Tortricidae</taxon>
        <taxon>Olethreutinae</taxon>
        <taxon>Olethreutini</taxon>
        <taxon>Lobesia</taxon>
    </lineage>
</organism>
<dbReference type="AlphaFoldDB" id="A0A345BES5"/>
<dbReference type="InterPro" id="IPR006170">
    <property type="entry name" value="PBP/GOBP"/>
</dbReference>
<dbReference type="GO" id="GO:0005615">
    <property type="term" value="C:extracellular space"/>
    <property type="evidence" value="ECO:0007669"/>
    <property type="project" value="TreeGrafter"/>
</dbReference>
<reference evidence="6" key="1">
    <citation type="journal article" date="2018" name="Comp. Biochem. Physiol. Part D Genomics Proteomics">
        <title>Analysis of the grapevine moth Lobesia botrana antennal transcriptome and expression of odorant-binding and chemosensory proteins.</title>
        <authorList>
            <person name="Rojas V."/>
            <person name="Jimenez H."/>
            <person name="Palma-Millanao R."/>
            <person name="Gonzalez-Gonzalez A."/>
            <person name="Machuca J."/>
            <person name="Godoy R."/>
            <person name="Ceballos R."/>
            <person name="Mutis A."/>
            <person name="Venthur H."/>
        </authorList>
    </citation>
    <scope>NUCLEOTIDE SEQUENCE</scope>
</reference>
<evidence type="ECO:0000256" key="4">
    <source>
        <dbReference type="PIRSR" id="PIRSR015604-1"/>
    </source>
</evidence>
<accession>A0A345BES5</accession>
<dbReference type="PRINTS" id="PR00484">
    <property type="entry name" value="PBPGOBP"/>
</dbReference>
<dbReference type="InterPro" id="IPR006072">
    <property type="entry name" value="Odorant/phero-bd_Lep"/>
</dbReference>
<keyword evidence="2" id="KW-0813">Transport</keyword>
<dbReference type="PANTHER" id="PTHR11857">
    <property type="entry name" value="ODORANT BINDING PROTEIN-RELATED"/>
    <property type="match status" value="1"/>
</dbReference>
<sequence length="165" mass="18653">MAADAKWRIAFALCLALCVNRVTPSSDMVKGFTTGFAQALDKCKAELNIPDNVMQDFYNFWREDYALVNRDMGCAIMCMATKLELVTDENKLHHGNAHEFAKTHGADDDVAKQLVTIIHECEKEHTEADDCARTLEIAKCFRTKIHGLKWAPDMETVLEEIMVEV</sequence>
<dbReference type="GO" id="GO:0005549">
    <property type="term" value="F:odorant binding"/>
    <property type="evidence" value="ECO:0007669"/>
    <property type="project" value="InterPro"/>
</dbReference>
<evidence type="ECO:0000256" key="1">
    <source>
        <dbReference type="ARBA" id="ARBA00008098"/>
    </source>
</evidence>
<proteinExistence type="evidence at transcript level"/>
<evidence type="ECO:0000313" key="6">
    <source>
        <dbReference type="EMBL" id="AXF48749.1"/>
    </source>
</evidence>
<name>A0A345BES5_9NEOP</name>
<dbReference type="SMART" id="SM00708">
    <property type="entry name" value="PhBP"/>
    <property type="match status" value="1"/>
</dbReference>
<keyword evidence="3 5" id="KW-0732">Signal</keyword>
<protein>
    <submittedName>
        <fullName evidence="6">Odorant-binding protein PBP2</fullName>
    </submittedName>
</protein>
<feature type="disulfide bond" evidence="4">
    <location>
        <begin position="121"/>
        <end position="140"/>
    </location>
</feature>
<evidence type="ECO:0000256" key="5">
    <source>
        <dbReference type="SAM" id="SignalP"/>
    </source>
</evidence>
<evidence type="ECO:0000256" key="2">
    <source>
        <dbReference type="ARBA" id="ARBA00022448"/>
    </source>
</evidence>